<name>C5FJ35_ARTOC</name>
<dbReference type="AlphaFoldDB" id="C5FJ35"/>
<accession>C5FJ35</accession>
<dbReference type="EMBL" id="DS995702">
    <property type="protein sequence ID" value="EEQ29365.1"/>
    <property type="molecule type" value="Genomic_DNA"/>
</dbReference>
<dbReference type="VEuPathDB" id="FungiDB:MCYG_02184"/>
<evidence type="ECO:0000313" key="2">
    <source>
        <dbReference type="Proteomes" id="UP000002035"/>
    </source>
</evidence>
<dbReference type="HOGENOM" id="CLU_1740067_0_0_1"/>
<gene>
    <name evidence="1" type="ORF">MCYG_02184</name>
</gene>
<protein>
    <submittedName>
        <fullName evidence="1">Uncharacterized protein</fullName>
    </submittedName>
</protein>
<dbReference type="eggNOG" id="ENOG502RMEZ">
    <property type="taxonomic scope" value="Eukaryota"/>
</dbReference>
<keyword evidence="2" id="KW-1185">Reference proteome</keyword>
<dbReference type="OrthoDB" id="4174114at2759"/>
<dbReference type="RefSeq" id="XP_002849250.1">
    <property type="nucleotide sequence ID" value="XM_002849204.1"/>
</dbReference>
<organism evidence="1 2">
    <name type="scientific">Arthroderma otae (strain ATCC MYA-4605 / CBS 113480)</name>
    <name type="common">Microsporum canis</name>
    <dbReference type="NCBI Taxonomy" id="554155"/>
    <lineage>
        <taxon>Eukaryota</taxon>
        <taxon>Fungi</taxon>
        <taxon>Dikarya</taxon>
        <taxon>Ascomycota</taxon>
        <taxon>Pezizomycotina</taxon>
        <taxon>Eurotiomycetes</taxon>
        <taxon>Eurotiomycetidae</taxon>
        <taxon>Onygenales</taxon>
        <taxon>Arthrodermataceae</taxon>
        <taxon>Microsporum</taxon>
    </lineage>
</organism>
<dbReference type="GeneID" id="9223187"/>
<reference evidence="2" key="1">
    <citation type="journal article" date="2012" name="MBio">
        <title>Comparative genome analysis of Trichophyton rubrum and related dermatophytes reveals candidate genes involved in infection.</title>
        <authorList>
            <person name="Martinez D.A."/>
            <person name="Oliver B.G."/>
            <person name="Graeser Y."/>
            <person name="Goldberg J.M."/>
            <person name="Li W."/>
            <person name="Martinez-Rossi N.M."/>
            <person name="Monod M."/>
            <person name="Shelest E."/>
            <person name="Barton R.C."/>
            <person name="Birch E."/>
            <person name="Brakhage A.A."/>
            <person name="Chen Z."/>
            <person name="Gurr S.J."/>
            <person name="Heiman D."/>
            <person name="Heitman J."/>
            <person name="Kosti I."/>
            <person name="Rossi A."/>
            <person name="Saif S."/>
            <person name="Samalova M."/>
            <person name="Saunders C.W."/>
            <person name="Shea T."/>
            <person name="Summerbell R.C."/>
            <person name="Xu J."/>
            <person name="Young S."/>
            <person name="Zeng Q."/>
            <person name="Birren B.W."/>
            <person name="Cuomo C.A."/>
            <person name="White T.C."/>
        </authorList>
    </citation>
    <scope>NUCLEOTIDE SEQUENCE [LARGE SCALE GENOMIC DNA]</scope>
    <source>
        <strain evidence="2">ATCC MYA-4605 / CBS 113480</strain>
    </source>
</reference>
<proteinExistence type="predicted"/>
<sequence length="150" mass="17334">MHVPRSMHESLFIDQTHEVLRLNGMKGNNPLVEVRTHDGSIRHGDCRWVDFAHMSRAWEVYQRDDGETFNPSIKSMIFLCHKAGKQTHKRWRGRMVVANTDAVDRIESYQGVIYGTATGGRHMVLATAWVRRKREQVIFPSVKMVLVCCL</sequence>
<dbReference type="Proteomes" id="UP000002035">
    <property type="component" value="Unassembled WGS sequence"/>
</dbReference>
<evidence type="ECO:0000313" key="1">
    <source>
        <dbReference type="EMBL" id="EEQ29365.1"/>
    </source>
</evidence>